<protein>
    <recommendedName>
        <fullName evidence="3">DUF4262 domain-containing protein</fullName>
    </recommendedName>
</protein>
<dbReference type="InterPro" id="IPR025358">
    <property type="entry name" value="DUF4262"/>
</dbReference>
<organism evidence="1 2">
    <name type="scientific">Allokutzneria albata</name>
    <name type="common">Kibdelosporangium albatum</name>
    <dbReference type="NCBI Taxonomy" id="211114"/>
    <lineage>
        <taxon>Bacteria</taxon>
        <taxon>Bacillati</taxon>
        <taxon>Actinomycetota</taxon>
        <taxon>Actinomycetes</taxon>
        <taxon>Pseudonocardiales</taxon>
        <taxon>Pseudonocardiaceae</taxon>
        <taxon>Allokutzneria</taxon>
    </lineage>
</organism>
<reference evidence="1 2" key="1">
    <citation type="submission" date="2016-10" db="EMBL/GenBank/DDBJ databases">
        <authorList>
            <person name="de Groot N.N."/>
        </authorList>
    </citation>
    <scope>NUCLEOTIDE SEQUENCE [LARGE SCALE GENOMIC DNA]</scope>
    <source>
        <strain evidence="1 2">DSM 44149</strain>
    </source>
</reference>
<accession>A0A1G9T3K3</accession>
<evidence type="ECO:0000313" key="2">
    <source>
        <dbReference type="Proteomes" id="UP000183376"/>
    </source>
</evidence>
<proteinExistence type="predicted"/>
<dbReference type="eggNOG" id="ENOG50331AG">
    <property type="taxonomic scope" value="Bacteria"/>
</dbReference>
<dbReference type="EMBL" id="LT629701">
    <property type="protein sequence ID" value="SDM42212.1"/>
    <property type="molecule type" value="Genomic_DNA"/>
</dbReference>
<evidence type="ECO:0000313" key="1">
    <source>
        <dbReference type="EMBL" id="SDM42212.1"/>
    </source>
</evidence>
<dbReference type="Pfam" id="PF14081">
    <property type="entry name" value="DUF4262"/>
    <property type="match status" value="1"/>
</dbReference>
<sequence>MRNIRGVSCSCLICTERTAGRDAATAEVVRKSRWCVLRIPGPVDFAYTVGLWHSFRRPELVMFGLDGEDMQHWLNTCVQRCVEDGWPTEGEQFTGVIEGVPTQLRVVHRDWHDPLFGTAHRFYGVDVPFRQVVWPDKHGRWPWDDRASSGCRGRQARTWLPVSEHPAGGWRLVGELEPGFPFASGPDVWALTTRAVLGGATPTWVLNEAGCFDVLDDRRYDADDLCLAYLGELVIRHPGLVARADLADGHSAAAGNAWQSVKLTSDDLKRSEDAWQTATP</sequence>
<evidence type="ECO:0008006" key="3">
    <source>
        <dbReference type="Google" id="ProtNLM"/>
    </source>
</evidence>
<dbReference type="STRING" id="211114.SAMN04489726_1539"/>
<dbReference type="AlphaFoldDB" id="A0A1G9T3K3"/>
<dbReference type="Proteomes" id="UP000183376">
    <property type="component" value="Chromosome I"/>
</dbReference>
<gene>
    <name evidence="1" type="ORF">SAMN04489726_1539</name>
</gene>
<keyword evidence="2" id="KW-1185">Reference proteome</keyword>
<name>A0A1G9T3K3_ALLAB</name>